<accession>A0AAV5VT84</accession>
<keyword evidence="2" id="KW-0812">Transmembrane</keyword>
<evidence type="ECO:0000256" key="4">
    <source>
        <dbReference type="ARBA" id="ARBA00023136"/>
    </source>
</evidence>
<dbReference type="SUPFAM" id="SSF53822">
    <property type="entry name" value="Periplasmic binding protein-like I"/>
    <property type="match status" value="1"/>
</dbReference>
<feature type="domain" description="Receptor ligand binding region" evidence="5">
    <location>
        <begin position="24"/>
        <end position="234"/>
    </location>
</feature>
<dbReference type="Gene3D" id="3.40.50.2300">
    <property type="match status" value="2"/>
</dbReference>
<organism evidence="6 7">
    <name type="scientific">Pristionchus fissidentatus</name>
    <dbReference type="NCBI Taxonomy" id="1538716"/>
    <lineage>
        <taxon>Eukaryota</taxon>
        <taxon>Metazoa</taxon>
        <taxon>Ecdysozoa</taxon>
        <taxon>Nematoda</taxon>
        <taxon>Chromadorea</taxon>
        <taxon>Rhabditida</taxon>
        <taxon>Rhabditina</taxon>
        <taxon>Diplogasteromorpha</taxon>
        <taxon>Diplogasteroidea</taxon>
        <taxon>Neodiplogasteridae</taxon>
        <taxon>Pristionchus</taxon>
    </lineage>
</organism>
<dbReference type="CDD" id="cd06352">
    <property type="entry name" value="PBP1_NPR_GC-like"/>
    <property type="match status" value="1"/>
</dbReference>
<dbReference type="Pfam" id="PF01094">
    <property type="entry name" value="ANF_receptor"/>
    <property type="match status" value="1"/>
</dbReference>
<dbReference type="PANTHER" id="PTHR44755:SF8">
    <property type="entry name" value="RECEPTOR LIGAND BINDING REGION DOMAIN-CONTAINING PROTEIN"/>
    <property type="match status" value="1"/>
</dbReference>
<reference evidence="6" key="1">
    <citation type="submission" date="2023-10" db="EMBL/GenBank/DDBJ databases">
        <title>Genome assembly of Pristionchus species.</title>
        <authorList>
            <person name="Yoshida K."/>
            <person name="Sommer R.J."/>
        </authorList>
    </citation>
    <scope>NUCLEOTIDE SEQUENCE</scope>
    <source>
        <strain evidence="6">RS5133</strain>
    </source>
</reference>
<dbReference type="GO" id="GO:0016020">
    <property type="term" value="C:membrane"/>
    <property type="evidence" value="ECO:0007669"/>
    <property type="project" value="UniProtKB-SubCell"/>
</dbReference>
<evidence type="ECO:0000313" key="6">
    <source>
        <dbReference type="EMBL" id="GMT22897.1"/>
    </source>
</evidence>
<comment type="caution">
    <text evidence="6">The sequence shown here is derived from an EMBL/GenBank/DDBJ whole genome shotgun (WGS) entry which is preliminary data.</text>
</comment>
<dbReference type="InterPro" id="IPR028082">
    <property type="entry name" value="Peripla_BP_I"/>
</dbReference>
<dbReference type="PANTHER" id="PTHR44755">
    <property type="entry name" value="NATRIURETIC PEPTIDE RECEPTOR 3-RELATED"/>
    <property type="match status" value="1"/>
</dbReference>
<name>A0AAV5VT84_9BILA</name>
<keyword evidence="7" id="KW-1185">Reference proteome</keyword>
<dbReference type="GO" id="GO:0017046">
    <property type="term" value="F:peptide hormone binding"/>
    <property type="evidence" value="ECO:0007669"/>
    <property type="project" value="TreeGrafter"/>
</dbReference>
<comment type="subcellular location">
    <subcellularLocation>
        <location evidence="1">Membrane</location>
    </subcellularLocation>
</comment>
<dbReference type="Proteomes" id="UP001432322">
    <property type="component" value="Unassembled WGS sequence"/>
</dbReference>
<keyword evidence="3" id="KW-1133">Transmembrane helix</keyword>
<dbReference type="GO" id="GO:0007165">
    <property type="term" value="P:signal transduction"/>
    <property type="evidence" value="ECO:0007669"/>
    <property type="project" value="TreeGrafter"/>
</dbReference>
<dbReference type="GO" id="GO:0038023">
    <property type="term" value="F:signaling receptor activity"/>
    <property type="evidence" value="ECO:0007669"/>
    <property type="project" value="TreeGrafter"/>
</dbReference>
<gene>
    <name evidence="6" type="ORF">PFISCL1PPCAC_14194</name>
</gene>
<dbReference type="AlphaFoldDB" id="A0AAV5VT84"/>
<evidence type="ECO:0000259" key="5">
    <source>
        <dbReference type="Pfam" id="PF01094"/>
    </source>
</evidence>
<keyword evidence="4" id="KW-0472">Membrane</keyword>
<protein>
    <recommendedName>
        <fullName evidence="5">Receptor ligand binding region domain-containing protein</fullName>
    </recommendedName>
</protein>
<evidence type="ECO:0000256" key="2">
    <source>
        <dbReference type="ARBA" id="ARBA00022692"/>
    </source>
</evidence>
<feature type="non-terminal residue" evidence="6">
    <location>
        <position position="1"/>
    </location>
</feature>
<evidence type="ECO:0000256" key="3">
    <source>
        <dbReference type="ARBA" id="ARBA00022989"/>
    </source>
</evidence>
<dbReference type="InterPro" id="IPR001828">
    <property type="entry name" value="ANF_lig-bd_rcpt"/>
</dbReference>
<evidence type="ECO:0000313" key="7">
    <source>
        <dbReference type="Proteomes" id="UP001432322"/>
    </source>
</evidence>
<feature type="non-terminal residue" evidence="6">
    <location>
        <position position="242"/>
    </location>
</feature>
<evidence type="ECO:0000256" key="1">
    <source>
        <dbReference type="ARBA" id="ARBA00004370"/>
    </source>
</evidence>
<dbReference type="EMBL" id="BTSY01000004">
    <property type="protein sequence ID" value="GMT22897.1"/>
    <property type="molecule type" value="Genomic_DNA"/>
</dbReference>
<dbReference type="InterPro" id="IPR052612">
    <property type="entry name" value="ANP_Clearance_Receptor"/>
</dbReference>
<proteinExistence type="predicted"/>
<sequence length="242" mass="26667">VQIRIGMIVAENVDPVAIGYSTSGGAIAVAMDRIVNETLLTGYTFKFFVKICDCDAATTVGAMIEFIQENKVHAVIGPPCGGLNAGTLSTAYSLPTFMWGYTFLADLADDDRFPYVATITATSLSLGYSFIKLAEYNKWDRIAILYTRDSVSYCDNVVSDLEAAINDENTYQTSLAYKAVLDESANSTYYSRMQSTRERARIIVLCLSSGPIKRRFFARANKLGMATNEYVYVLLELKGIGF</sequence>